<dbReference type="Gene3D" id="3.40.50.410">
    <property type="entry name" value="von Willebrand factor, type A domain"/>
    <property type="match status" value="1"/>
</dbReference>
<keyword evidence="2 5" id="KW-0812">Transmembrane</keyword>
<gene>
    <name evidence="7" type="ORF">UFOPK3564_00845</name>
</gene>
<feature type="transmembrane region" description="Helical" evidence="5">
    <location>
        <begin position="294"/>
        <end position="313"/>
    </location>
</feature>
<proteinExistence type="predicted"/>
<dbReference type="EMBL" id="CAFBMK010000033">
    <property type="protein sequence ID" value="CAB4905406.1"/>
    <property type="molecule type" value="Genomic_DNA"/>
</dbReference>
<evidence type="ECO:0000256" key="4">
    <source>
        <dbReference type="ARBA" id="ARBA00023136"/>
    </source>
</evidence>
<dbReference type="InterPro" id="IPR036465">
    <property type="entry name" value="vWFA_dom_sf"/>
</dbReference>
<evidence type="ECO:0000256" key="2">
    <source>
        <dbReference type="ARBA" id="ARBA00022692"/>
    </source>
</evidence>
<dbReference type="InterPro" id="IPR002035">
    <property type="entry name" value="VWF_A"/>
</dbReference>
<evidence type="ECO:0000313" key="7">
    <source>
        <dbReference type="EMBL" id="CAB4905406.1"/>
    </source>
</evidence>
<dbReference type="PANTHER" id="PTHR22550">
    <property type="entry name" value="SPORE GERMINATION PROTEIN"/>
    <property type="match status" value="1"/>
</dbReference>
<feature type="domain" description="VWFA" evidence="6">
    <location>
        <begin position="87"/>
        <end position="278"/>
    </location>
</feature>
<dbReference type="InterPro" id="IPR050768">
    <property type="entry name" value="UPF0353/GerABKA_families"/>
</dbReference>
<evidence type="ECO:0000256" key="5">
    <source>
        <dbReference type="SAM" id="Phobius"/>
    </source>
</evidence>
<dbReference type="PROSITE" id="PS50234">
    <property type="entry name" value="VWFA"/>
    <property type="match status" value="1"/>
</dbReference>
<evidence type="ECO:0000256" key="1">
    <source>
        <dbReference type="ARBA" id="ARBA00022475"/>
    </source>
</evidence>
<protein>
    <submittedName>
        <fullName evidence="7">Unannotated protein</fullName>
    </submittedName>
</protein>
<organism evidence="7">
    <name type="scientific">freshwater metagenome</name>
    <dbReference type="NCBI Taxonomy" id="449393"/>
    <lineage>
        <taxon>unclassified sequences</taxon>
        <taxon>metagenomes</taxon>
        <taxon>ecological metagenomes</taxon>
    </lineage>
</organism>
<accession>A0A6J7GEJ3</accession>
<dbReference type="Pfam" id="PF13519">
    <property type="entry name" value="VWA_2"/>
    <property type="match status" value="1"/>
</dbReference>
<sequence length="318" mass="33332">MSFAAPWFLLALLLVPAAAAVYVWWERRRSRGAQPWASPALMPSVAPGAPRWHRHVGPAVYALAAVALIVALARPEHDVEVPVEQASVMLVTDRSGSMRSTDLKPTRMDAVKTAASSFLDQVPDEIRVGALAFNNKTRLLASPTTDRDRVKRALNTLTGAGSTATGDGLGAALAILRPQGLRGPQTPAAIVLLSDGKNVRGRDPVRLARRAGRLGVRIFTIALGTDQGTLTSRNADGTTKTELVPPDRVAMKQIADASGGTTSDAPTAEALEAVYEKLGSAVAKEPGKDQLTSAPVGVALVLLVVGAGLALRLTGRIV</sequence>
<dbReference type="Pfam" id="PF07584">
    <property type="entry name" value="BatA"/>
    <property type="match status" value="1"/>
</dbReference>
<evidence type="ECO:0000259" key="6">
    <source>
        <dbReference type="PROSITE" id="PS50234"/>
    </source>
</evidence>
<keyword evidence="1" id="KW-1003">Cell membrane</keyword>
<evidence type="ECO:0000256" key="3">
    <source>
        <dbReference type="ARBA" id="ARBA00022989"/>
    </source>
</evidence>
<dbReference type="InterPro" id="IPR024163">
    <property type="entry name" value="Aerotolerance_reg_N"/>
</dbReference>
<name>A0A6J7GEJ3_9ZZZZ</name>
<keyword evidence="3 5" id="KW-1133">Transmembrane helix</keyword>
<dbReference type="PANTHER" id="PTHR22550:SF5">
    <property type="entry name" value="LEUCINE ZIPPER PROTEIN 4"/>
    <property type="match status" value="1"/>
</dbReference>
<dbReference type="SMART" id="SM00327">
    <property type="entry name" value="VWA"/>
    <property type="match status" value="1"/>
</dbReference>
<reference evidence="7" key="1">
    <citation type="submission" date="2020-05" db="EMBL/GenBank/DDBJ databases">
        <authorList>
            <person name="Chiriac C."/>
            <person name="Salcher M."/>
            <person name="Ghai R."/>
            <person name="Kavagutti S V."/>
        </authorList>
    </citation>
    <scope>NUCLEOTIDE SEQUENCE</scope>
</reference>
<dbReference type="AlphaFoldDB" id="A0A6J7GEJ3"/>
<dbReference type="SUPFAM" id="SSF53300">
    <property type="entry name" value="vWA-like"/>
    <property type="match status" value="1"/>
</dbReference>
<keyword evidence="4 5" id="KW-0472">Membrane</keyword>